<name>A0A1M6VZ70_9BACT</name>
<dbReference type="GO" id="GO:1990112">
    <property type="term" value="C:RQC complex"/>
    <property type="evidence" value="ECO:0007669"/>
    <property type="project" value="TreeGrafter"/>
</dbReference>
<dbReference type="InterPro" id="IPR051608">
    <property type="entry name" value="RQC_Subunit_NEMF"/>
</dbReference>
<evidence type="ECO:0000256" key="1">
    <source>
        <dbReference type="SAM" id="Coils"/>
    </source>
</evidence>
<proteinExistence type="predicted"/>
<organism evidence="3 4">
    <name type="scientific">Rhodothermus profundi</name>
    <dbReference type="NCBI Taxonomy" id="633813"/>
    <lineage>
        <taxon>Bacteria</taxon>
        <taxon>Pseudomonadati</taxon>
        <taxon>Rhodothermota</taxon>
        <taxon>Rhodothermia</taxon>
        <taxon>Rhodothermales</taxon>
        <taxon>Rhodothermaceae</taxon>
        <taxon>Rhodothermus</taxon>
    </lineage>
</organism>
<dbReference type="Gene3D" id="2.30.310.10">
    <property type="entry name" value="ibrinogen binding protein from staphylococcus aureus domain"/>
    <property type="match status" value="1"/>
</dbReference>
<gene>
    <name evidence="3" type="ORF">SAMN04488087_2171</name>
</gene>
<feature type="domain" description="NFACT RNA-binding" evidence="2">
    <location>
        <begin position="445"/>
        <end position="536"/>
    </location>
</feature>
<dbReference type="STRING" id="633813.SAMN04488087_2171"/>
<protein>
    <submittedName>
        <fullName evidence="3">Predicted component of the ribosome quality control (RQC) complex, YloA/Tae2 family, contains fibronectin-binding (FbpA) and DUF814 domains</fullName>
    </submittedName>
</protein>
<dbReference type="GO" id="GO:0072344">
    <property type="term" value="P:rescue of stalled ribosome"/>
    <property type="evidence" value="ECO:0007669"/>
    <property type="project" value="TreeGrafter"/>
</dbReference>
<dbReference type="InterPro" id="IPR008532">
    <property type="entry name" value="NFACT_RNA-bd"/>
</dbReference>
<keyword evidence="4" id="KW-1185">Reference proteome</keyword>
<dbReference type="PANTHER" id="PTHR15239">
    <property type="entry name" value="NUCLEAR EXPORT MEDIATOR FACTOR NEMF"/>
    <property type="match status" value="1"/>
</dbReference>
<dbReference type="GO" id="GO:0043023">
    <property type="term" value="F:ribosomal large subunit binding"/>
    <property type="evidence" value="ECO:0007669"/>
    <property type="project" value="TreeGrafter"/>
</dbReference>
<sequence length="557" mass="63057">MLHTYYTLRALADEWRRELAGSLLADAFSQERDELVLAFARPQAAWMVRISTGSFRYLFRAEGYSRARRNVATLFKEALGRTLRNVRVAERDRVLFFELDDGTRFQCWLYGPHPNVLWVGSDGQVQAAFQQCEAWQGQPAPTPRPAPEVATFEAFRARWRSDRKTLVQAVASAFPLFETLLAQETIYRAGVTVQAPAECSEAELRRLYEAGRALEAELMHPAPRLYEADRWTVHFALMPLKHLAHLPCRSFDSVDAAVRAAVRRALAARAFQAAYEPLRQALETAVARARQEQRALEAALARPDQAAQYEQWGHLLMAQAHQVPAGAKVVELPDWFNSGASVRIPLDPTRSAVENAQAYYERARQARQERDALHQRLEAVRQRLPKLEALRAELEHLDTMAALRAFRQRHADELARLGLGRVGRKSSEGIPAFRRVPLGQGFEAWIGRNARENEELTFRYARKYDLWLHARGVAGSHVILRVPGRNRVPDRKVLERAASLAAYFSKARGSSVVPVVVVPRKYVRKPRGAAPGTVVFEREEVLLVEPQPPEAVQAENF</sequence>
<dbReference type="Pfam" id="PF05670">
    <property type="entry name" value="NFACT-R_1"/>
    <property type="match status" value="1"/>
</dbReference>
<dbReference type="OrthoDB" id="9766163at2"/>
<reference evidence="4" key="1">
    <citation type="submission" date="2016-11" db="EMBL/GenBank/DDBJ databases">
        <authorList>
            <person name="Varghese N."/>
            <person name="Submissions S."/>
        </authorList>
    </citation>
    <scope>NUCLEOTIDE SEQUENCE [LARGE SCALE GENOMIC DNA]</scope>
    <source>
        <strain evidence="4">DSM 22212</strain>
    </source>
</reference>
<dbReference type="Proteomes" id="UP000185812">
    <property type="component" value="Unassembled WGS sequence"/>
</dbReference>
<evidence type="ECO:0000259" key="2">
    <source>
        <dbReference type="Pfam" id="PF05670"/>
    </source>
</evidence>
<dbReference type="EMBL" id="FRAU01000007">
    <property type="protein sequence ID" value="SHK86636.1"/>
    <property type="molecule type" value="Genomic_DNA"/>
</dbReference>
<dbReference type="RefSeq" id="WP_072715994.1">
    <property type="nucleotide sequence ID" value="NZ_FRAU01000007.1"/>
</dbReference>
<accession>A0A1M6VZ70</accession>
<dbReference type="AlphaFoldDB" id="A0A1M6VZ70"/>
<keyword evidence="1" id="KW-0175">Coiled coil</keyword>
<evidence type="ECO:0000313" key="3">
    <source>
        <dbReference type="EMBL" id="SHK86636.1"/>
    </source>
</evidence>
<dbReference type="GO" id="GO:0000049">
    <property type="term" value="F:tRNA binding"/>
    <property type="evidence" value="ECO:0007669"/>
    <property type="project" value="TreeGrafter"/>
</dbReference>
<feature type="coiled-coil region" evidence="1">
    <location>
        <begin position="356"/>
        <end position="397"/>
    </location>
</feature>
<dbReference type="PANTHER" id="PTHR15239:SF6">
    <property type="entry name" value="RIBOSOME QUALITY CONTROL COMPLEX SUBUNIT NEMF"/>
    <property type="match status" value="1"/>
</dbReference>
<dbReference type="Pfam" id="PF05833">
    <property type="entry name" value="NFACT_N"/>
    <property type="match status" value="1"/>
</dbReference>
<evidence type="ECO:0000313" key="4">
    <source>
        <dbReference type="Proteomes" id="UP000185812"/>
    </source>
</evidence>